<dbReference type="STRING" id="1332264.BW730_05360"/>
<reference evidence="4" key="1">
    <citation type="submission" date="2017-02" db="EMBL/GenBank/DDBJ databases">
        <title>Tessaracoccus aquaemaris sp. nov., isolated from the intestine of a Korean rockfish, Sebastes schlegelii, in a marine aquaculture pond.</title>
        <authorList>
            <person name="Tak E.J."/>
            <person name="Bae J.-W."/>
        </authorList>
    </citation>
    <scope>NUCLEOTIDE SEQUENCE [LARGE SCALE GENOMIC DNA]</scope>
    <source>
        <strain evidence="4">NSG39</strain>
    </source>
</reference>
<proteinExistence type="predicted"/>
<dbReference type="OrthoDB" id="3732757at2"/>
<organism evidence="3 4">
    <name type="scientific">Tessaracoccus aquimaris</name>
    <dbReference type="NCBI Taxonomy" id="1332264"/>
    <lineage>
        <taxon>Bacteria</taxon>
        <taxon>Bacillati</taxon>
        <taxon>Actinomycetota</taxon>
        <taxon>Actinomycetes</taxon>
        <taxon>Propionibacteriales</taxon>
        <taxon>Propionibacteriaceae</taxon>
        <taxon>Tessaracoccus</taxon>
    </lineage>
</organism>
<dbReference type="EMBL" id="CP019606">
    <property type="protein sequence ID" value="AQP47027.1"/>
    <property type="molecule type" value="Genomic_DNA"/>
</dbReference>
<evidence type="ECO:0000256" key="1">
    <source>
        <dbReference type="SAM" id="Phobius"/>
    </source>
</evidence>
<keyword evidence="1" id="KW-0812">Transmembrane</keyword>
<sequence>MTRRPRRTRRDQRGLAISVEAAVVLPAIVLFIGLLISLARLALADQHIGAAAAAGARAASLERSSTRARAAASDAVDAAMQRRGLACDATTVEIDAAQASRPVGQYGVVSVRLTCAVRLSDVTLPFIPGSLDVTAERTSPVDPLRGK</sequence>
<evidence type="ECO:0000313" key="4">
    <source>
        <dbReference type="Proteomes" id="UP000188145"/>
    </source>
</evidence>
<accession>A0A1Q2CLN9</accession>
<evidence type="ECO:0000313" key="3">
    <source>
        <dbReference type="EMBL" id="AQP47027.1"/>
    </source>
</evidence>
<keyword evidence="4" id="KW-1185">Reference proteome</keyword>
<feature type="transmembrane region" description="Helical" evidence="1">
    <location>
        <begin position="21"/>
        <end position="43"/>
    </location>
</feature>
<dbReference type="InterPro" id="IPR012495">
    <property type="entry name" value="TadE-like_dom"/>
</dbReference>
<protein>
    <recommendedName>
        <fullName evidence="2">TadE-like domain-containing protein</fullName>
    </recommendedName>
</protein>
<dbReference type="Pfam" id="PF07811">
    <property type="entry name" value="TadE"/>
    <property type="match status" value="1"/>
</dbReference>
<dbReference type="Proteomes" id="UP000188145">
    <property type="component" value="Chromosome"/>
</dbReference>
<dbReference type="KEGG" id="tes:BW730_05360"/>
<gene>
    <name evidence="3" type="ORF">BW730_05360</name>
</gene>
<feature type="domain" description="TadE-like" evidence="2">
    <location>
        <begin position="16"/>
        <end position="57"/>
    </location>
</feature>
<evidence type="ECO:0000259" key="2">
    <source>
        <dbReference type="Pfam" id="PF07811"/>
    </source>
</evidence>
<dbReference type="RefSeq" id="WP_077685348.1">
    <property type="nucleotide sequence ID" value="NZ_CP019606.1"/>
</dbReference>
<name>A0A1Q2CLN9_9ACTN</name>
<keyword evidence="1" id="KW-1133">Transmembrane helix</keyword>
<dbReference type="AlphaFoldDB" id="A0A1Q2CLN9"/>
<keyword evidence="1" id="KW-0472">Membrane</keyword>